<evidence type="ECO:0000313" key="2">
    <source>
        <dbReference type="Proteomes" id="UP001296104"/>
    </source>
</evidence>
<dbReference type="Proteomes" id="UP001296104">
    <property type="component" value="Unassembled WGS sequence"/>
</dbReference>
<comment type="caution">
    <text evidence="1">The sequence shown here is derived from an EMBL/GenBank/DDBJ whole genome shotgun (WGS) entry which is preliminary data.</text>
</comment>
<keyword evidence="2" id="KW-1185">Reference proteome</keyword>
<accession>A0AAI8Z688</accession>
<name>A0AAI8Z688_9PEZI</name>
<reference evidence="1" key="1">
    <citation type="submission" date="2023-11" db="EMBL/GenBank/DDBJ databases">
        <authorList>
            <person name="Alioto T."/>
            <person name="Alioto T."/>
            <person name="Gomez Garrido J."/>
        </authorList>
    </citation>
    <scope>NUCLEOTIDE SEQUENCE</scope>
</reference>
<proteinExistence type="predicted"/>
<evidence type="ECO:0000313" key="1">
    <source>
        <dbReference type="EMBL" id="CAK4033269.1"/>
    </source>
</evidence>
<gene>
    <name evidence="1" type="ORF">LECACI_7A008427</name>
</gene>
<protein>
    <submittedName>
        <fullName evidence="1">Uncharacterized protein</fullName>
    </submittedName>
</protein>
<dbReference type="AlphaFoldDB" id="A0AAI8Z688"/>
<dbReference type="EMBL" id="CAVMBE010000082">
    <property type="protein sequence ID" value="CAK4033269.1"/>
    <property type="molecule type" value="Genomic_DNA"/>
</dbReference>
<sequence>MSMIAGNPLQDFAVLKVQTLIDRYKSAENGVRMWPGIDVGLPWELYQMLGVDVVWNSCHLHQCQW</sequence>
<organism evidence="1 2">
    <name type="scientific">Lecanosticta acicola</name>
    <dbReference type="NCBI Taxonomy" id="111012"/>
    <lineage>
        <taxon>Eukaryota</taxon>
        <taxon>Fungi</taxon>
        <taxon>Dikarya</taxon>
        <taxon>Ascomycota</taxon>
        <taxon>Pezizomycotina</taxon>
        <taxon>Dothideomycetes</taxon>
        <taxon>Dothideomycetidae</taxon>
        <taxon>Mycosphaerellales</taxon>
        <taxon>Mycosphaerellaceae</taxon>
        <taxon>Lecanosticta</taxon>
    </lineage>
</organism>